<feature type="transmembrane region" description="Helical" evidence="1">
    <location>
        <begin position="25"/>
        <end position="45"/>
    </location>
</feature>
<evidence type="ECO:0000256" key="1">
    <source>
        <dbReference type="SAM" id="Phobius"/>
    </source>
</evidence>
<evidence type="ECO:0000313" key="3">
    <source>
        <dbReference type="Proteomes" id="UP000233365"/>
    </source>
</evidence>
<keyword evidence="1" id="KW-1133">Transmembrane helix</keyword>
<comment type="caution">
    <text evidence="2">The sequence shown here is derived from an EMBL/GenBank/DDBJ whole genome shotgun (WGS) entry which is preliminary data.</text>
</comment>
<sequence>MWDQALWCQNRGTGKRSTGKHRAKAVLAAHVASAVGIWLQAIFVMPTDPVARRVQHGVKCGAECGIK</sequence>
<organism evidence="2 3">
    <name type="scientific">Thalassospira povalilytica</name>
    <dbReference type="NCBI Taxonomy" id="732237"/>
    <lineage>
        <taxon>Bacteria</taxon>
        <taxon>Pseudomonadati</taxon>
        <taxon>Pseudomonadota</taxon>
        <taxon>Alphaproteobacteria</taxon>
        <taxon>Rhodospirillales</taxon>
        <taxon>Thalassospiraceae</taxon>
        <taxon>Thalassospira</taxon>
    </lineage>
</organism>
<keyword evidence="1" id="KW-0472">Membrane</keyword>
<dbReference type="EMBL" id="PGTS01000003">
    <property type="protein sequence ID" value="PKR50200.1"/>
    <property type="molecule type" value="Genomic_DNA"/>
</dbReference>
<gene>
    <name evidence="2" type="ORF">CU041_10915</name>
</gene>
<name>A0ABX4R901_9PROT</name>
<evidence type="ECO:0000313" key="2">
    <source>
        <dbReference type="EMBL" id="PKR50200.1"/>
    </source>
</evidence>
<protein>
    <submittedName>
        <fullName evidence="2">Uncharacterized protein</fullName>
    </submittedName>
</protein>
<reference evidence="2 3" key="1">
    <citation type="submission" date="2017-11" db="EMBL/GenBank/DDBJ databases">
        <title>Biodiversity and function of Thalassospira species in the particle-attached aromatic-hydrocarbon-degrading consortia from the surface seawater of the China South Sea.</title>
        <authorList>
            <person name="Dong C."/>
            <person name="Liu R."/>
            <person name="Shao Z."/>
        </authorList>
    </citation>
    <scope>NUCLEOTIDE SEQUENCE [LARGE SCALE GENOMIC DNA]</scope>
    <source>
        <strain evidence="2 3">139Z-12</strain>
    </source>
</reference>
<dbReference type="Proteomes" id="UP000233365">
    <property type="component" value="Unassembled WGS sequence"/>
</dbReference>
<keyword evidence="1" id="KW-0812">Transmembrane</keyword>
<proteinExistence type="predicted"/>
<keyword evidence="3" id="KW-1185">Reference proteome</keyword>
<accession>A0ABX4R901</accession>